<feature type="compositionally biased region" description="Polar residues" evidence="1">
    <location>
        <begin position="1"/>
        <end position="22"/>
    </location>
</feature>
<evidence type="ECO:0000256" key="1">
    <source>
        <dbReference type="SAM" id="MobiDB-lite"/>
    </source>
</evidence>
<protein>
    <submittedName>
        <fullName evidence="2">Uncharacterized protein</fullName>
    </submittedName>
</protein>
<sequence>MTSNEGIRQINETLISDNSNRPPAQESELKREYYFRALVLSHLLNTVRESLENAGFSESEIDEFTNELAKLPEDDQFAVLAIPFELRDGFFEKYHKKIEDGQISVADAVEDIRSINKQYGFTVGYHLSDHQIPRVPETNNRAWNINGSEFDDRDEMKMAYYSEDYLHRYKKKPGRFLYIVRAETGSRSAHKKDLANRWSRAPLLSVIDECDMKEINREINKAIEKEEAAPQKEAA</sequence>
<gene>
    <name evidence="2" type="ORF">A3C94_00080</name>
</gene>
<name>A0A1F6DTW1_9BACT</name>
<dbReference type="AlphaFoldDB" id="A0A1F6DTW1"/>
<reference evidence="2 3" key="1">
    <citation type="journal article" date="2016" name="Nat. Commun.">
        <title>Thousands of microbial genomes shed light on interconnected biogeochemical processes in an aquifer system.</title>
        <authorList>
            <person name="Anantharaman K."/>
            <person name="Brown C.T."/>
            <person name="Hug L.A."/>
            <person name="Sharon I."/>
            <person name="Castelle C.J."/>
            <person name="Probst A.J."/>
            <person name="Thomas B.C."/>
            <person name="Singh A."/>
            <person name="Wilkins M.J."/>
            <person name="Karaoz U."/>
            <person name="Brodie E.L."/>
            <person name="Williams K.H."/>
            <person name="Hubbard S.S."/>
            <person name="Banfield J.F."/>
        </authorList>
    </citation>
    <scope>NUCLEOTIDE SEQUENCE [LARGE SCALE GENOMIC DNA]</scope>
</reference>
<dbReference type="Proteomes" id="UP000177232">
    <property type="component" value="Unassembled WGS sequence"/>
</dbReference>
<accession>A0A1F6DTW1</accession>
<feature type="region of interest" description="Disordered" evidence="1">
    <location>
        <begin position="1"/>
        <end position="24"/>
    </location>
</feature>
<comment type="caution">
    <text evidence="2">The sequence shown here is derived from an EMBL/GenBank/DDBJ whole genome shotgun (WGS) entry which is preliminary data.</text>
</comment>
<proteinExistence type="predicted"/>
<organism evidence="2 3">
    <name type="scientific">Candidatus Kaiserbacteria bacterium RIFCSPHIGHO2_02_FULL_55_17</name>
    <dbReference type="NCBI Taxonomy" id="1798496"/>
    <lineage>
        <taxon>Bacteria</taxon>
        <taxon>Candidatus Kaiseribacteriota</taxon>
    </lineage>
</organism>
<dbReference type="EMBL" id="MFLJ01000008">
    <property type="protein sequence ID" value="OGG64889.1"/>
    <property type="molecule type" value="Genomic_DNA"/>
</dbReference>
<evidence type="ECO:0000313" key="3">
    <source>
        <dbReference type="Proteomes" id="UP000177232"/>
    </source>
</evidence>
<evidence type="ECO:0000313" key="2">
    <source>
        <dbReference type="EMBL" id="OGG64889.1"/>
    </source>
</evidence>